<evidence type="ECO:0000313" key="3">
    <source>
        <dbReference type="Proteomes" id="UP000829542"/>
    </source>
</evidence>
<proteinExistence type="predicted"/>
<accession>A0ABY3X1U0</accession>
<name>A0ABY3X1U0_9GAMM</name>
<dbReference type="RefSeq" id="WP_242151201.1">
    <property type="nucleotide sequence ID" value="NZ_CP093379.1"/>
</dbReference>
<dbReference type="InterPro" id="IPR023753">
    <property type="entry name" value="FAD/NAD-binding_dom"/>
</dbReference>
<dbReference type="InterPro" id="IPR036188">
    <property type="entry name" value="FAD/NAD-bd_sf"/>
</dbReference>
<sequence>MVLDEQLQKYGLSFQDLQNREGLVEVDTLYQQILPEEVLQTFLQWRRGETSFTAIEESEFQIKLGEYLNTFIAKLFGLEKESEALMARAGRYNRLMQFKEQFIQRGAKRYRQAIEGTFAEHHSALLAKIGVEDSDPELEAKIADYALSLDAENNAAEIEAIHQWGALAEKDEAGIKRVENWITFKFPARLDFDNLVAVEETSFQGIPVKVGAKPLRQRDGFDLTDQRMDRYEIASEIEYCKYCHDHDGDFCSIGFPVKKGEPDKGYRKNPFDETLTGCPLDEMISEMQRLEKEGLSIGSLAITMVENPMVPATGHRICNDCMKSCIYQRAEPVNIPQIETGVLSTVLDLPYGVEIYNLLARWNPLKPTNYLPNEENGRKVLVAGMGPAGFTMTHYLSQQGCHVVGIDGLKIEPLPQEVLNQPIKSWEDLEENLGDRILAGFGGVAEYGITVRWDKNFLKLIYLTLARRQNVDIYGGVRLGGTLTLDDAFDLGFDHVSLAVGAGLPRVLKIDNSLAKGMKQASDFLMAMQLTGAAKDSSIANLQVRLPAVVIGGGLTAIDTATEVQAYYIKQVEKTLHRVEILGEEKIRENLSPEDNETLTEFLAHGLEVRQERERAAALGIEPNFNPLIKKWGGVMIAYRRTMQESPAYTLNHEEVTKAFEEGVHFGEELNPLGVELDQYGHVKAIRFKKSGEEDVTVPARAVLVAAGTSPNTIYGTEYPGSIEIEDKHHFQGYDLEGNLVPFNWGTNNKEAFAPFTSFRRGEKRVSYIGDTHPVFNGNVVKAIASAKKSSSFIMEALERLPANELANSALSLTMQEGLTATIQSIDSSNPTVCEVWIKAPMAAKNFKPGQFFRMQTFESGSEIVEGTRLQIPLLTVSGTGSTDDAVRLLVFQWGTGQRLIPSLKPGDKVVLAGPTGAPTDLPSGKTILVVAGRWGAAVMLDIGFALRSAGNKVIYLAAMGSKGDVDHMDELEEGADQIIWAVGKGDPIEARRPQDHSVVEWDVIKLIRELDDQGIVDMSEVDRLMAMGSTGMLKGFQKELSAGGTLHDRFKEDLHITGTIGSPMQCMMKGVCGQCLQWQIDPVTGERTQAVFTCSQQDQPLKNVDLDNLTARTSQNRLPDIISSHWLTHVLEAKNAE</sequence>
<organism evidence="2 3">
    <name type="scientific">Ignatzschineria rhizosphaerae</name>
    <dbReference type="NCBI Taxonomy" id="2923279"/>
    <lineage>
        <taxon>Bacteria</taxon>
        <taxon>Pseudomonadati</taxon>
        <taxon>Pseudomonadota</taxon>
        <taxon>Gammaproteobacteria</taxon>
        <taxon>Cardiobacteriales</taxon>
        <taxon>Ignatzschineriaceae</taxon>
        <taxon>Ignatzschineria</taxon>
    </lineage>
</organism>
<dbReference type="Pfam" id="PF07992">
    <property type="entry name" value="Pyr_redox_2"/>
    <property type="match status" value="1"/>
</dbReference>
<dbReference type="SUPFAM" id="SSF63380">
    <property type="entry name" value="Riboflavin synthase domain-like"/>
    <property type="match status" value="1"/>
</dbReference>
<dbReference type="Gene3D" id="1.10.1060.10">
    <property type="entry name" value="Alpha-helical ferredoxin"/>
    <property type="match status" value="1"/>
</dbReference>
<dbReference type="InterPro" id="IPR017938">
    <property type="entry name" value="Riboflavin_synthase-like_b-brl"/>
</dbReference>
<dbReference type="SUPFAM" id="SSF52343">
    <property type="entry name" value="Ferredoxin reductase-like, C-terminal NADP-linked domain"/>
    <property type="match status" value="1"/>
</dbReference>
<dbReference type="SUPFAM" id="SSF51971">
    <property type="entry name" value="Nucleotide-binding domain"/>
    <property type="match status" value="1"/>
</dbReference>
<evidence type="ECO:0000313" key="2">
    <source>
        <dbReference type="EMBL" id="UNM96836.1"/>
    </source>
</evidence>
<dbReference type="InterPro" id="IPR017927">
    <property type="entry name" value="FAD-bd_FR_type"/>
</dbReference>
<reference evidence="2 3" key="1">
    <citation type="submission" date="2022-03" db="EMBL/GenBank/DDBJ databases">
        <title>Ignatzschineria rhizosphaerae HR5S32.</title>
        <authorList>
            <person name="Sun J.Q."/>
            <person name="Feng J.Y."/>
        </authorList>
    </citation>
    <scope>NUCLEOTIDE SEQUENCE [LARGE SCALE GENOMIC DNA]</scope>
    <source>
        <strain evidence="2 3">HR5S32</strain>
    </source>
</reference>
<dbReference type="PANTHER" id="PTHR43513">
    <property type="entry name" value="DIHYDROOROTATE DEHYDROGENASE B (NAD(+)), ELECTRON TRANSFER SUBUNIT"/>
    <property type="match status" value="1"/>
</dbReference>
<dbReference type="InterPro" id="IPR050353">
    <property type="entry name" value="PyrK_electron_transfer"/>
</dbReference>
<dbReference type="InterPro" id="IPR039261">
    <property type="entry name" value="FNR_nucleotide-bd"/>
</dbReference>
<dbReference type="PRINTS" id="PR00368">
    <property type="entry name" value="FADPNR"/>
</dbReference>
<feature type="domain" description="FAD-binding FR-type" evidence="1">
    <location>
        <begin position="816"/>
        <end position="922"/>
    </location>
</feature>
<dbReference type="Gene3D" id="2.40.30.10">
    <property type="entry name" value="Translation factors"/>
    <property type="match status" value="1"/>
</dbReference>
<gene>
    <name evidence="2" type="ORF">MMG00_02980</name>
</gene>
<protein>
    <submittedName>
        <fullName evidence="2">FAD-dependent oxidoreductase</fullName>
    </submittedName>
</protein>
<dbReference type="PANTHER" id="PTHR43513:SF3">
    <property type="entry name" value="DIHYDROOROTATE DEHYDROGENASE B (NAD(+)), ELECTRON TRANSFER SUBUNIT-RELATED"/>
    <property type="match status" value="1"/>
</dbReference>
<dbReference type="PROSITE" id="PS51384">
    <property type="entry name" value="FAD_FR"/>
    <property type="match status" value="1"/>
</dbReference>
<keyword evidence="3" id="KW-1185">Reference proteome</keyword>
<evidence type="ECO:0000259" key="1">
    <source>
        <dbReference type="PROSITE" id="PS51384"/>
    </source>
</evidence>
<dbReference type="Gene3D" id="3.50.50.60">
    <property type="entry name" value="FAD/NAD(P)-binding domain"/>
    <property type="match status" value="2"/>
</dbReference>
<dbReference type="Proteomes" id="UP000829542">
    <property type="component" value="Chromosome"/>
</dbReference>
<dbReference type="InterPro" id="IPR009051">
    <property type="entry name" value="Helical_ferredxn"/>
</dbReference>
<dbReference type="CDD" id="cd06192">
    <property type="entry name" value="DHOD_e_trans_like"/>
    <property type="match status" value="1"/>
</dbReference>
<dbReference type="EMBL" id="CP093379">
    <property type="protein sequence ID" value="UNM96836.1"/>
    <property type="molecule type" value="Genomic_DNA"/>
</dbReference>